<accession>A0A9D5GWJ2</accession>
<dbReference type="EMBL" id="JAMSHJ010000001">
    <property type="protein sequence ID" value="KAI5443614.1"/>
    <property type="molecule type" value="Genomic_DNA"/>
</dbReference>
<proteinExistence type="predicted"/>
<comment type="caution">
    <text evidence="2">The sequence shown here is derived from an EMBL/GenBank/DDBJ whole genome shotgun (WGS) entry which is preliminary data.</text>
</comment>
<name>A0A9D5GWJ2_PEA</name>
<sequence>MSVSTGETHTPTVFASSSPPTIRPYPSLDTPHQHTHRLTRTLSVARRQPQTLFSSIGGGFEPSPLTFHRIQPRNRCRNRLHRYQTQQDVNIENLGEAQTFQLGLSRMTTMFHSFGFDSVAVIYADGYVVIFFSGITNIQLNGANYLRWSQFISMYLKGKGNTGYITSDKKQPDKAGADYDTWDAENSMVITWLVNSIDEEIGANYLCYDTAKELWEGVTQMYSDLENQSQIYELTLKLGEIRQGEDSVTKYFNCLKRIWQDLDLFNEYEWISPADSKHYKKMVDVSRVFKFLAGLNVDFDEETYYKLHERPNHGKAGKFGNRPMPMANEVDSSPCMKEQMDNLLKFLKFNSSLNIPTGTVAQTGPELGEDDWN</sequence>
<evidence type="ECO:0000256" key="1">
    <source>
        <dbReference type="SAM" id="MobiDB-lite"/>
    </source>
</evidence>
<reference evidence="2 3" key="1">
    <citation type="journal article" date="2022" name="Nat. Genet.">
        <title>Improved pea reference genome and pan-genome highlight genomic features and evolutionary characteristics.</title>
        <authorList>
            <person name="Yang T."/>
            <person name="Liu R."/>
            <person name="Luo Y."/>
            <person name="Hu S."/>
            <person name="Wang D."/>
            <person name="Wang C."/>
            <person name="Pandey M.K."/>
            <person name="Ge S."/>
            <person name="Xu Q."/>
            <person name="Li N."/>
            <person name="Li G."/>
            <person name="Huang Y."/>
            <person name="Saxena R.K."/>
            <person name="Ji Y."/>
            <person name="Li M."/>
            <person name="Yan X."/>
            <person name="He Y."/>
            <person name="Liu Y."/>
            <person name="Wang X."/>
            <person name="Xiang C."/>
            <person name="Varshney R.K."/>
            <person name="Ding H."/>
            <person name="Gao S."/>
            <person name="Zong X."/>
        </authorList>
    </citation>
    <scope>NUCLEOTIDE SEQUENCE [LARGE SCALE GENOMIC DNA]</scope>
    <source>
        <strain evidence="2 3">cv. Zhongwan 6</strain>
    </source>
</reference>
<keyword evidence="3" id="KW-1185">Reference proteome</keyword>
<evidence type="ECO:0000313" key="3">
    <source>
        <dbReference type="Proteomes" id="UP001058974"/>
    </source>
</evidence>
<evidence type="ECO:0000313" key="2">
    <source>
        <dbReference type="EMBL" id="KAI5443614.1"/>
    </source>
</evidence>
<dbReference type="PANTHER" id="PTHR37610">
    <property type="entry name" value="CCHC-TYPE DOMAIN-CONTAINING PROTEIN"/>
    <property type="match status" value="1"/>
</dbReference>
<gene>
    <name evidence="2" type="ORF">KIW84_012307</name>
</gene>
<dbReference type="Proteomes" id="UP001058974">
    <property type="component" value="Chromosome 1"/>
</dbReference>
<organism evidence="2 3">
    <name type="scientific">Pisum sativum</name>
    <name type="common">Garden pea</name>
    <name type="synonym">Lathyrus oleraceus</name>
    <dbReference type="NCBI Taxonomy" id="3888"/>
    <lineage>
        <taxon>Eukaryota</taxon>
        <taxon>Viridiplantae</taxon>
        <taxon>Streptophyta</taxon>
        <taxon>Embryophyta</taxon>
        <taxon>Tracheophyta</taxon>
        <taxon>Spermatophyta</taxon>
        <taxon>Magnoliopsida</taxon>
        <taxon>eudicotyledons</taxon>
        <taxon>Gunneridae</taxon>
        <taxon>Pentapetalae</taxon>
        <taxon>rosids</taxon>
        <taxon>fabids</taxon>
        <taxon>Fabales</taxon>
        <taxon>Fabaceae</taxon>
        <taxon>Papilionoideae</taxon>
        <taxon>50 kb inversion clade</taxon>
        <taxon>NPAAA clade</taxon>
        <taxon>Hologalegina</taxon>
        <taxon>IRL clade</taxon>
        <taxon>Fabeae</taxon>
        <taxon>Lathyrus</taxon>
    </lineage>
</organism>
<dbReference type="PANTHER" id="PTHR37610:SF47">
    <property type="entry name" value="RETROTRANSPOSON COPIA-LIKE N-TERMINAL DOMAIN-CONTAINING PROTEIN"/>
    <property type="match status" value="1"/>
</dbReference>
<dbReference type="Gramene" id="Psat01G0230700-T1">
    <property type="protein sequence ID" value="KAI5443614.1"/>
    <property type="gene ID" value="KIW84_012307"/>
</dbReference>
<protein>
    <recommendedName>
        <fullName evidence="4">Retrotransposon gag domain-containing protein</fullName>
    </recommendedName>
</protein>
<feature type="region of interest" description="Disordered" evidence="1">
    <location>
        <begin position="1"/>
        <end position="33"/>
    </location>
</feature>
<dbReference type="AlphaFoldDB" id="A0A9D5GWJ2"/>
<feature type="compositionally biased region" description="Polar residues" evidence="1">
    <location>
        <begin position="1"/>
        <end position="20"/>
    </location>
</feature>
<evidence type="ECO:0008006" key="4">
    <source>
        <dbReference type="Google" id="ProtNLM"/>
    </source>
</evidence>